<name>A0ACB0ZQ62_MELEN</name>
<comment type="caution">
    <text evidence="1">The sequence shown here is derived from an EMBL/GenBank/DDBJ whole genome shotgun (WGS) entry which is preliminary data.</text>
</comment>
<dbReference type="EMBL" id="CAVMJV010000043">
    <property type="protein sequence ID" value="CAK5081252.1"/>
    <property type="molecule type" value="Genomic_DNA"/>
</dbReference>
<sequence length="97" mass="11739">MFYQQIATILKNNGRLKAFFHFDLECFGLRDDDIFVWKNNDYKINRVPRSRDCCNYFQSKILKKMLYDSYGLNAFVPSFKLSNFFISRQILFGNYYI</sequence>
<gene>
    <name evidence="1" type="ORF">MENTE1834_LOCUS28473</name>
</gene>
<reference evidence="1" key="1">
    <citation type="submission" date="2023-11" db="EMBL/GenBank/DDBJ databases">
        <authorList>
            <person name="Poullet M."/>
        </authorList>
    </citation>
    <scope>NUCLEOTIDE SEQUENCE</scope>
    <source>
        <strain evidence="1">E1834</strain>
    </source>
</reference>
<evidence type="ECO:0000313" key="1">
    <source>
        <dbReference type="EMBL" id="CAK5081252.1"/>
    </source>
</evidence>
<evidence type="ECO:0000313" key="2">
    <source>
        <dbReference type="Proteomes" id="UP001497535"/>
    </source>
</evidence>
<protein>
    <submittedName>
        <fullName evidence="1">Uncharacterized protein</fullName>
    </submittedName>
</protein>
<organism evidence="1 2">
    <name type="scientific">Meloidogyne enterolobii</name>
    <name type="common">Root-knot nematode worm</name>
    <name type="synonym">Meloidogyne mayaguensis</name>
    <dbReference type="NCBI Taxonomy" id="390850"/>
    <lineage>
        <taxon>Eukaryota</taxon>
        <taxon>Metazoa</taxon>
        <taxon>Ecdysozoa</taxon>
        <taxon>Nematoda</taxon>
        <taxon>Chromadorea</taxon>
        <taxon>Rhabditida</taxon>
        <taxon>Tylenchina</taxon>
        <taxon>Tylenchomorpha</taxon>
        <taxon>Tylenchoidea</taxon>
        <taxon>Meloidogynidae</taxon>
        <taxon>Meloidogyninae</taxon>
        <taxon>Meloidogyne</taxon>
    </lineage>
</organism>
<dbReference type="Proteomes" id="UP001497535">
    <property type="component" value="Unassembled WGS sequence"/>
</dbReference>
<proteinExistence type="predicted"/>
<keyword evidence="2" id="KW-1185">Reference proteome</keyword>
<accession>A0ACB0ZQ62</accession>